<accession>A0A368SJT5</accession>
<proteinExistence type="predicted"/>
<reference evidence="2" key="2">
    <citation type="submission" date="2015-07" db="EMBL/GenBank/DDBJ databases">
        <authorList>
            <person name="Noorani M."/>
        </authorList>
    </citation>
    <scope>NUCLEOTIDE SEQUENCE</scope>
    <source>
        <strain evidence="2">Yugu1</strain>
    </source>
</reference>
<evidence type="ECO:0000313" key="2">
    <source>
        <dbReference type="EMBL" id="RCV42651.1"/>
    </source>
</evidence>
<name>A0A368SJT5_SETIT</name>
<feature type="region of interest" description="Disordered" evidence="1">
    <location>
        <begin position="78"/>
        <end position="154"/>
    </location>
</feature>
<evidence type="ECO:0000256" key="1">
    <source>
        <dbReference type="SAM" id="MobiDB-lite"/>
    </source>
</evidence>
<sequence>MLMPEWNLLLQTRNNTASSATMCLLYFSQFCSSVRRRHWGAGRGRLSPGWPAWGGVVRSHQRDTGATRARLLLGCGDGTNGRRSHGAGGGGDAAAGARRRGSCPLEPQRGPAQEHARRRRAGPPAPRRGPRRRAAARPWGHGVGDLREQEVGRGESRWVEGEDKVLQWAPLVSVIGAQIPFHVTPIPLPSMFR</sequence>
<protein>
    <submittedName>
        <fullName evidence="2">Uncharacterized protein</fullName>
    </submittedName>
</protein>
<dbReference type="AlphaFoldDB" id="A0A368SJT5"/>
<organism evidence="2">
    <name type="scientific">Setaria italica</name>
    <name type="common">Foxtail millet</name>
    <name type="synonym">Panicum italicum</name>
    <dbReference type="NCBI Taxonomy" id="4555"/>
    <lineage>
        <taxon>Eukaryota</taxon>
        <taxon>Viridiplantae</taxon>
        <taxon>Streptophyta</taxon>
        <taxon>Embryophyta</taxon>
        <taxon>Tracheophyta</taxon>
        <taxon>Spermatophyta</taxon>
        <taxon>Magnoliopsida</taxon>
        <taxon>Liliopsida</taxon>
        <taxon>Poales</taxon>
        <taxon>Poaceae</taxon>
        <taxon>PACMAD clade</taxon>
        <taxon>Panicoideae</taxon>
        <taxon>Panicodae</taxon>
        <taxon>Paniceae</taxon>
        <taxon>Cenchrinae</taxon>
        <taxon>Setaria</taxon>
    </lineage>
</organism>
<gene>
    <name evidence="2" type="ORF">SETIT_9G232700v2</name>
</gene>
<feature type="compositionally biased region" description="Basic and acidic residues" evidence="1">
    <location>
        <begin position="144"/>
        <end position="154"/>
    </location>
</feature>
<reference evidence="2" key="1">
    <citation type="journal article" date="2012" name="Nat. Biotechnol.">
        <title>Reference genome sequence of the model plant Setaria.</title>
        <authorList>
            <person name="Bennetzen J.L."/>
            <person name="Schmutz J."/>
            <person name="Wang H."/>
            <person name="Percifield R."/>
            <person name="Hawkins J."/>
            <person name="Pontaroli A.C."/>
            <person name="Estep M."/>
            <person name="Feng L."/>
            <person name="Vaughn J.N."/>
            <person name="Grimwood J."/>
            <person name="Jenkins J."/>
            <person name="Barry K."/>
            <person name="Lindquist E."/>
            <person name="Hellsten U."/>
            <person name="Deshpande S."/>
            <person name="Wang X."/>
            <person name="Wu X."/>
            <person name="Mitros T."/>
            <person name="Triplett J."/>
            <person name="Yang X."/>
            <person name="Ye C.Y."/>
            <person name="Mauro-Herrera M."/>
            <person name="Wang L."/>
            <person name="Li P."/>
            <person name="Sharma M."/>
            <person name="Sharma R."/>
            <person name="Ronald P.C."/>
            <person name="Panaud O."/>
            <person name="Kellogg E.A."/>
            <person name="Brutnell T.P."/>
            <person name="Doust A.N."/>
            <person name="Tuskan G.A."/>
            <person name="Rokhsar D."/>
            <person name="Devos K.M."/>
        </authorList>
    </citation>
    <scope>NUCLEOTIDE SEQUENCE [LARGE SCALE GENOMIC DNA]</scope>
    <source>
        <strain evidence="2">Yugu1</strain>
    </source>
</reference>
<dbReference type="EMBL" id="CM003536">
    <property type="protein sequence ID" value="RCV42651.1"/>
    <property type="molecule type" value="Genomic_DNA"/>
</dbReference>